<dbReference type="EMBL" id="JBHSCR010000003">
    <property type="protein sequence ID" value="MFC4347615.1"/>
    <property type="molecule type" value="Genomic_DNA"/>
</dbReference>
<feature type="transmembrane region" description="Helical" evidence="1">
    <location>
        <begin position="12"/>
        <end position="37"/>
    </location>
</feature>
<feature type="transmembrane region" description="Helical" evidence="1">
    <location>
        <begin position="49"/>
        <end position="67"/>
    </location>
</feature>
<feature type="transmembrane region" description="Helical" evidence="1">
    <location>
        <begin position="164"/>
        <end position="182"/>
    </location>
</feature>
<feature type="transmembrane region" description="Helical" evidence="1">
    <location>
        <begin position="188"/>
        <end position="207"/>
    </location>
</feature>
<organism evidence="2 3">
    <name type="scientific">Kordiimonas lipolytica</name>
    <dbReference type="NCBI Taxonomy" id="1662421"/>
    <lineage>
        <taxon>Bacteria</taxon>
        <taxon>Pseudomonadati</taxon>
        <taxon>Pseudomonadota</taxon>
        <taxon>Alphaproteobacteria</taxon>
        <taxon>Kordiimonadales</taxon>
        <taxon>Kordiimonadaceae</taxon>
        <taxon>Kordiimonas</taxon>
    </lineage>
</organism>
<accession>A0ABV8U923</accession>
<keyword evidence="1" id="KW-0812">Transmembrane</keyword>
<protein>
    <submittedName>
        <fullName evidence="2">Uncharacterized protein</fullName>
    </submittedName>
</protein>
<reference evidence="3" key="1">
    <citation type="journal article" date="2019" name="Int. J. Syst. Evol. Microbiol.">
        <title>The Global Catalogue of Microorganisms (GCM) 10K type strain sequencing project: providing services to taxonomists for standard genome sequencing and annotation.</title>
        <authorList>
            <consortium name="The Broad Institute Genomics Platform"/>
            <consortium name="The Broad Institute Genome Sequencing Center for Infectious Disease"/>
            <person name="Wu L."/>
            <person name="Ma J."/>
        </authorList>
    </citation>
    <scope>NUCLEOTIDE SEQUENCE [LARGE SCALE GENOMIC DNA]</scope>
    <source>
        <strain evidence="3">CGMCC 1.15304</strain>
    </source>
</reference>
<dbReference type="RefSeq" id="WP_156431896.1">
    <property type="nucleotide sequence ID" value="NZ_JBHSCR010000003.1"/>
</dbReference>
<feature type="transmembrane region" description="Helical" evidence="1">
    <location>
        <begin position="88"/>
        <end position="110"/>
    </location>
</feature>
<evidence type="ECO:0000256" key="1">
    <source>
        <dbReference type="SAM" id="Phobius"/>
    </source>
</evidence>
<keyword evidence="1" id="KW-0472">Membrane</keyword>
<keyword evidence="3" id="KW-1185">Reference proteome</keyword>
<sequence>MKLFGREVYDQRAMAGAVALMLVGTNLSIMMAFYFFSDGDAFSLLQSRWWWELTFSMQILCFALMWVCHHERMIEAEGWKRLRAISRFLVGLAGVSTPSWVLVICAANDWFLNPPSLMDLAYYAGIVFVVWVVTAYVIPILIAFLARKPTFIYLGLKGRARGGALLLASPFLLLLLVAAIEIPRGSHLHIVVWPFLTYLHGAMPYLVKAFREAPRTGGLSLMG</sequence>
<keyword evidence="1" id="KW-1133">Transmembrane helix</keyword>
<name>A0ABV8U923_9PROT</name>
<gene>
    <name evidence="2" type="ORF">ACFO5Q_07125</name>
</gene>
<feature type="transmembrane region" description="Helical" evidence="1">
    <location>
        <begin position="122"/>
        <end position="144"/>
    </location>
</feature>
<evidence type="ECO:0000313" key="3">
    <source>
        <dbReference type="Proteomes" id="UP001595776"/>
    </source>
</evidence>
<evidence type="ECO:0000313" key="2">
    <source>
        <dbReference type="EMBL" id="MFC4347615.1"/>
    </source>
</evidence>
<dbReference type="Proteomes" id="UP001595776">
    <property type="component" value="Unassembled WGS sequence"/>
</dbReference>
<proteinExistence type="predicted"/>
<comment type="caution">
    <text evidence="2">The sequence shown here is derived from an EMBL/GenBank/DDBJ whole genome shotgun (WGS) entry which is preliminary data.</text>
</comment>